<dbReference type="Proteomes" id="UP000270924">
    <property type="component" value="Unassembled WGS sequence"/>
</dbReference>
<dbReference type="GO" id="GO:0051377">
    <property type="term" value="F:mannose-ethanolamine phosphotransferase activity"/>
    <property type="evidence" value="ECO:0007669"/>
    <property type="project" value="InterPro"/>
</dbReference>
<keyword evidence="4" id="KW-0337">GPI-anchor biosynthesis</keyword>
<dbReference type="OMA" id="YPSFDIF"/>
<dbReference type="GO" id="GO:0006506">
    <property type="term" value="P:GPI anchor biosynthetic process"/>
    <property type="evidence" value="ECO:0007669"/>
    <property type="project" value="UniProtKB-UniPathway"/>
</dbReference>
<feature type="transmembrane region" description="Helical" evidence="12">
    <location>
        <begin position="1036"/>
        <end position="1057"/>
    </location>
</feature>
<comment type="subcellular location">
    <subcellularLocation>
        <location evidence="1">Endoplasmic reticulum membrane</location>
        <topology evidence="1">Multi-pass membrane protein</topology>
    </subcellularLocation>
</comment>
<evidence type="ECO:0000256" key="2">
    <source>
        <dbReference type="ARBA" id="ARBA00004687"/>
    </source>
</evidence>
<comment type="similarity">
    <text evidence="3">Belongs to the PIGG/PIGN/PIGO family. PIGO subfamily.</text>
</comment>
<feature type="transmembrane region" description="Helical" evidence="12">
    <location>
        <begin position="817"/>
        <end position="838"/>
    </location>
</feature>
<evidence type="ECO:0000256" key="10">
    <source>
        <dbReference type="ARBA" id="ARBA00023180"/>
    </source>
</evidence>
<keyword evidence="6 12" id="KW-0812">Transmembrane</keyword>
<reference evidence="13 14" key="1">
    <citation type="submission" date="2018-11" db="EMBL/GenBank/DDBJ databases">
        <authorList>
            <consortium name="Pathogen Informatics"/>
        </authorList>
    </citation>
    <scope>NUCLEOTIDE SEQUENCE [LARGE SCALE GENOMIC DNA]</scope>
</reference>
<keyword evidence="14" id="KW-1185">Reference proteome</keyword>
<dbReference type="GO" id="GO:0005789">
    <property type="term" value="C:endoplasmic reticulum membrane"/>
    <property type="evidence" value="ECO:0007669"/>
    <property type="project" value="UniProtKB-SubCell"/>
</dbReference>
<dbReference type="InParanoid" id="A0A3P7FHB6"/>
<feature type="transmembrane region" description="Helical" evidence="12">
    <location>
        <begin position="874"/>
        <end position="896"/>
    </location>
</feature>
<dbReference type="InterPro" id="IPR039524">
    <property type="entry name" value="PIGO/GPI13"/>
</dbReference>
<feature type="transmembrane region" description="Helical" evidence="12">
    <location>
        <begin position="850"/>
        <end position="868"/>
    </location>
</feature>
<evidence type="ECO:0000256" key="9">
    <source>
        <dbReference type="ARBA" id="ARBA00023136"/>
    </source>
</evidence>
<proteinExistence type="inferred from homology"/>
<dbReference type="Gene3D" id="3.40.720.10">
    <property type="entry name" value="Alkaline Phosphatase, subunit A"/>
    <property type="match status" value="1"/>
</dbReference>
<keyword evidence="9 12" id="KW-0472">Membrane</keyword>
<feature type="region of interest" description="Disordered" evidence="11">
    <location>
        <begin position="55"/>
        <end position="115"/>
    </location>
</feature>
<organism evidence="13 14">
    <name type="scientific">Wuchereria bancrofti</name>
    <dbReference type="NCBI Taxonomy" id="6293"/>
    <lineage>
        <taxon>Eukaryota</taxon>
        <taxon>Metazoa</taxon>
        <taxon>Ecdysozoa</taxon>
        <taxon>Nematoda</taxon>
        <taxon>Chromadorea</taxon>
        <taxon>Rhabditida</taxon>
        <taxon>Spirurina</taxon>
        <taxon>Spiruromorpha</taxon>
        <taxon>Filarioidea</taxon>
        <taxon>Onchocercidae</taxon>
        <taxon>Wuchereria</taxon>
    </lineage>
</organism>
<feature type="transmembrane region" description="Helical" evidence="12">
    <location>
        <begin position="698"/>
        <end position="721"/>
    </location>
</feature>
<feature type="transmembrane region" description="Helical" evidence="12">
    <location>
        <begin position="955"/>
        <end position="973"/>
    </location>
</feature>
<dbReference type="PANTHER" id="PTHR23071:SF1">
    <property type="entry name" value="GPI ETHANOLAMINE PHOSPHATE TRANSFERASE 3"/>
    <property type="match status" value="1"/>
</dbReference>
<dbReference type="CDD" id="cd16023">
    <property type="entry name" value="GPI_EPT_3"/>
    <property type="match status" value="1"/>
</dbReference>
<dbReference type="InterPro" id="IPR017850">
    <property type="entry name" value="Alkaline_phosphatase_core_sf"/>
</dbReference>
<feature type="transmembrane region" description="Helical" evidence="12">
    <location>
        <begin position="994"/>
        <end position="1024"/>
    </location>
</feature>
<evidence type="ECO:0000256" key="5">
    <source>
        <dbReference type="ARBA" id="ARBA00022679"/>
    </source>
</evidence>
<dbReference type="InterPro" id="IPR037675">
    <property type="entry name" value="PIG-O_N"/>
</dbReference>
<keyword evidence="10" id="KW-0325">Glycoprotein</keyword>
<dbReference type="PANTHER" id="PTHR23071">
    <property type="entry name" value="PHOSPHATIDYLINOSITOL GLYCAN"/>
    <property type="match status" value="1"/>
</dbReference>
<evidence type="ECO:0000256" key="3">
    <source>
        <dbReference type="ARBA" id="ARBA00008695"/>
    </source>
</evidence>
<dbReference type="FunCoup" id="A0A3P7FHB6">
    <property type="interactions" value="1737"/>
</dbReference>
<keyword evidence="5" id="KW-0808">Transferase</keyword>
<keyword evidence="7" id="KW-0256">Endoplasmic reticulum</keyword>
<feature type="transmembrane region" description="Helical" evidence="12">
    <location>
        <begin position="668"/>
        <end position="686"/>
    </location>
</feature>
<evidence type="ECO:0000256" key="7">
    <source>
        <dbReference type="ARBA" id="ARBA00022824"/>
    </source>
</evidence>
<name>A0A3P7FHB6_WUCBA</name>
<dbReference type="InterPro" id="IPR002591">
    <property type="entry name" value="Phosphodiest/P_Trfase"/>
</dbReference>
<dbReference type="UniPathway" id="UPA00196"/>
<dbReference type="OrthoDB" id="272139at2759"/>
<evidence type="ECO:0000256" key="4">
    <source>
        <dbReference type="ARBA" id="ARBA00022502"/>
    </source>
</evidence>
<sequence>MKRSLAKRSNEQRLLRPRLEFQEGFDRSDVKKALLESLYEQRKEERRKELAKELKRRENYSRNRLIEKDQKRSKNNEHNICGSGGKKQSENSKLKRKKEKRGVEQHTSKDKNLLKGKEKVKIQENLVVKNKDAVVVVKSKEKIKVSEVRITDQEEKRDEIISEEAKIVIEKVEHKKVKKDFDIEALPSTRDFVRFMSLDYSDDLEGIPKELQHFRTLPLVPAHLINIAFIGISFFISLLLFQHGFLLKRVELVSRSSCSDVVSHDACWFPSQYQRVVIILIDALRYDFVAPSRSQYNDSKKEYSGHFSTITRLLNDHKESAVLMHFRADAPTTTMQRLKAITTGSLPTFIDVSSNFASTAILEDNWIDEIVATNRSIVMLGDDTWISLYPKQFKRKYHLPSFDINDLHTVDQMISDNLFDELVKSDWTVLIAHFLGVDHCGHKYGPNHPEMSKKLKQMNEILAKVVDSLDNNTLLLVMGDHGMTENGDHGGDEPLETDAALFLFAKRKLIFAEPPESVSQVDIVPTISLLLDSPIPYSNIGTLIDCTIVPEHRDLAISSNVEQMMRYGRTIVAETQLPELDSLIRSFENNGNVENSIDYMRRLQELLRASWTEFNSSFMRIGFLSLLDAILSVYDSLCTGNISFTSLVFRSGLFFIQISIFLIGDDEYYVAILDFLLSFSLIIRLVRAARTLFLFTSTIWEFAVFCMIIAHASSFLSNSYIIFESSVIRFLTQTVVAIAFWQSFSNWNHNTRRQSKSFLALLEKRFSWQRFLIFIMIILLLRLGIFFEKCREEQGDACEATIFSQSFSHIPHSPLKIIRFMFGIAVQIVAAYMATKFLQNYPSEIWTSTLIFPTTVASIASWLSLWLPENTTNYFAPFSLGTAQIVYGLSFINLLIISFRAARIGKFWNQNSCAISYLVCISFVLFLILGDGLAFSFLSLITIIFLIPFIIDDEYYQIILIVFLSSHGFFSLSHQPTFSSIPWQAAFIGVPGNFAIQIVPGALVIAHIFASQIITCVALPMLVMQQNYQQSGLSHWTYKLILFHSLKALSVCIMAAIHRRHLMVWKIFAPKFIFESLSLCVVCFTLLITNCIFWKLVVPPSLDLTVKRD</sequence>
<evidence type="ECO:0000256" key="6">
    <source>
        <dbReference type="ARBA" id="ARBA00022692"/>
    </source>
</evidence>
<feature type="transmembrane region" description="Helical" evidence="12">
    <location>
        <begin position="644"/>
        <end position="662"/>
    </location>
</feature>
<feature type="compositionally biased region" description="Basic and acidic residues" evidence="11">
    <location>
        <begin position="55"/>
        <end position="77"/>
    </location>
</feature>
<feature type="transmembrane region" description="Helical" evidence="12">
    <location>
        <begin position="1077"/>
        <end position="1097"/>
    </location>
</feature>
<feature type="transmembrane region" description="Helical" evidence="12">
    <location>
        <begin position="917"/>
        <end position="949"/>
    </location>
</feature>
<evidence type="ECO:0000256" key="8">
    <source>
        <dbReference type="ARBA" id="ARBA00022989"/>
    </source>
</evidence>
<feature type="transmembrane region" description="Helical" evidence="12">
    <location>
        <begin position="219"/>
        <end position="241"/>
    </location>
</feature>
<dbReference type="EMBL" id="UYWW01001095">
    <property type="protein sequence ID" value="VDM09922.1"/>
    <property type="molecule type" value="Genomic_DNA"/>
</dbReference>
<feature type="transmembrane region" description="Helical" evidence="12">
    <location>
        <begin position="768"/>
        <end position="787"/>
    </location>
</feature>
<keyword evidence="8 12" id="KW-1133">Transmembrane helix</keyword>
<accession>A0A3P7FHB6</accession>
<dbReference type="Pfam" id="PF01663">
    <property type="entry name" value="Phosphodiest"/>
    <property type="match status" value="1"/>
</dbReference>
<evidence type="ECO:0000256" key="11">
    <source>
        <dbReference type="SAM" id="MobiDB-lite"/>
    </source>
</evidence>
<dbReference type="AlphaFoldDB" id="A0A3P7FHB6"/>
<comment type="pathway">
    <text evidence="2">Glycolipid biosynthesis; glycosylphosphatidylinositol-anchor biosynthesis.</text>
</comment>
<feature type="transmembrane region" description="Helical" evidence="12">
    <location>
        <begin position="727"/>
        <end position="747"/>
    </location>
</feature>
<protein>
    <submittedName>
        <fullName evidence="13">Uncharacterized protein</fullName>
    </submittedName>
</protein>
<evidence type="ECO:0000313" key="14">
    <source>
        <dbReference type="Proteomes" id="UP000270924"/>
    </source>
</evidence>
<evidence type="ECO:0000256" key="12">
    <source>
        <dbReference type="SAM" id="Phobius"/>
    </source>
</evidence>
<dbReference type="SUPFAM" id="SSF53649">
    <property type="entry name" value="Alkaline phosphatase-like"/>
    <property type="match status" value="1"/>
</dbReference>
<gene>
    <name evidence="13" type="ORF">WBA_LOCUS3308</name>
</gene>
<feature type="compositionally biased region" description="Basic and acidic residues" evidence="11">
    <location>
        <begin position="101"/>
        <end position="115"/>
    </location>
</feature>
<evidence type="ECO:0000313" key="13">
    <source>
        <dbReference type="EMBL" id="VDM09922.1"/>
    </source>
</evidence>
<evidence type="ECO:0000256" key="1">
    <source>
        <dbReference type="ARBA" id="ARBA00004477"/>
    </source>
</evidence>